<evidence type="ECO:0000313" key="2">
    <source>
        <dbReference type="EMBL" id="UUY05090.1"/>
    </source>
</evidence>
<dbReference type="SUPFAM" id="SSF53067">
    <property type="entry name" value="Actin-like ATPase domain"/>
    <property type="match status" value="1"/>
</dbReference>
<comment type="similarity">
    <text evidence="1">Belongs to the ROK (NagC/XylR) family.</text>
</comment>
<sequence length="318" mass="32548">MRGGLDLGGTKIQAIVLSESNEIVGEHREPTPRTGGPPAIIAALAEAMRAAAAGAGIEASSLDAVGVGAPGAVDAEAGTLSRSGNLDGWVNATVPVCELLSAELGGTTVRLGNDVSVAVQAEVALGAARDVASALGVFWGTGVGGAMIFDGVEWAGRGAAGEIGHMVVKSGGRQCPCGRRGCMEAYAGRGAMQKRAHHLHHDRGRKTMLFHLMHEKGKPVLTSSVWAKALEKSDGLAHELIDEAVEAIATATASAVNLLDLERVVLGGGLGLRLGEEYRARIEQAMLPHLFKDADPPPLVLAELGDYGGAIGAARLGL</sequence>
<name>A0ABY5PKZ4_9ACTN</name>
<evidence type="ECO:0000313" key="3">
    <source>
        <dbReference type="Proteomes" id="UP001058860"/>
    </source>
</evidence>
<dbReference type="PANTHER" id="PTHR18964">
    <property type="entry name" value="ROK (REPRESSOR, ORF, KINASE) FAMILY"/>
    <property type="match status" value="1"/>
</dbReference>
<dbReference type="Pfam" id="PF00480">
    <property type="entry name" value="ROK"/>
    <property type="match status" value="1"/>
</dbReference>
<dbReference type="Proteomes" id="UP001058860">
    <property type="component" value="Chromosome"/>
</dbReference>
<accession>A0ABY5PKZ4</accession>
<proteinExistence type="inferred from homology"/>
<dbReference type="RefSeq" id="WP_353865558.1">
    <property type="nucleotide sequence ID" value="NZ_CP088295.1"/>
</dbReference>
<dbReference type="InterPro" id="IPR043129">
    <property type="entry name" value="ATPase_NBD"/>
</dbReference>
<dbReference type="PANTHER" id="PTHR18964:SF149">
    <property type="entry name" value="BIFUNCTIONAL UDP-N-ACETYLGLUCOSAMINE 2-EPIMERASE_N-ACETYLMANNOSAMINE KINASE"/>
    <property type="match status" value="1"/>
</dbReference>
<reference evidence="3" key="1">
    <citation type="submission" date="2021-11" db="EMBL/GenBank/DDBJ databases">
        <title>Cultivation dependent microbiological survey of springs from the worlds oldest radium mine currently devoted to the extraction of radon-saturated water.</title>
        <authorList>
            <person name="Kapinusova G."/>
            <person name="Smrhova T."/>
            <person name="Strejcek M."/>
            <person name="Suman J."/>
            <person name="Jani K."/>
            <person name="Pajer P."/>
            <person name="Uhlik O."/>
        </authorList>
    </citation>
    <scope>NUCLEOTIDE SEQUENCE [LARGE SCALE GENOMIC DNA]</scope>
    <source>
        <strain evidence="3">J379</strain>
    </source>
</reference>
<gene>
    <name evidence="2" type="ORF">LRS13_06060</name>
</gene>
<keyword evidence="3" id="KW-1185">Reference proteome</keyword>
<evidence type="ECO:0000256" key="1">
    <source>
        <dbReference type="ARBA" id="ARBA00006479"/>
    </source>
</evidence>
<organism evidence="2 3">
    <name type="scientific">Svornostia abyssi</name>
    <dbReference type="NCBI Taxonomy" id="2898438"/>
    <lineage>
        <taxon>Bacteria</taxon>
        <taxon>Bacillati</taxon>
        <taxon>Actinomycetota</taxon>
        <taxon>Thermoleophilia</taxon>
        <taxon>Solirubrobacterales</taxon>
        <taxon>Baekduiaceae</taxon>
        <taxon>Svornostia</taxon>
    </lineage>
</organism>
<dbReference type="InterPro" id="IPR000600">
    <property type="entry name" value="ROK"/>
</dbReference>
<dbReference type="Gene3D" id="3.30.420.40">
    <property type="match status" value="2"/>
</dbReference>
<dbReference type="EMBL" id="CP088295">
    <property type="protein sequence ID" value="UUY05090.1"/>
    <property type="molecule type" value="Genomic_DNA"/>
</dbReference>
<protein>
    <submittedName>
        <fullName evidence="2">ROK family protein</fullName>
    </submittedName>
</protein>